<proteinExistence type="predicted"/>
<dbReference type="EMBL" id="CM042029">
    <property type="protein sequence ID" value="KAI3793578.1"/>
    <property type="molecule type" value="Genomic_DNA"/>
</dbReference>
<evidence type="ECO:0000313" key="2">
    <source>
        <dbReference type="Proteomes" id="UP001056120"/>
    </source>
</evidence>
<protein>
    <submittedName>
        <fullName evidence="1">Uncharacterized protein</fullName>
    </submittedName>
</protein>
<comment type="caution">
    <text evidence="1">The sequence shown here is derived from an EMBL/GenBank/DDBJ whole genome shotgun (WGS) entry which is preliminary data.</text>
</comment>
<organism evidence="1 2">
    <name type="scientific">Smallanthus sonchifolius</name>
    <dbReference type="NCBI Taxonomy" id="185202"/>
    <lineage>
        <taxon>Eukaryota</taxon>
        <taxon>Viridiplantae</taxon>
        <taxon>Streptophyta</taxon>
        <taxon>Embryophyta</taxon>
        <taxon>Tracheophyta</taxon>
        <taxon>Spermatophyta</taxon>
        <taxon>Magnoliopsida</taxon>
        <taxon>eudicotyledons</taxon>
        <taxon>Gunneridae</taxon>
        <taxon>Pentapetalae</taxon>
        <taxon>asterids</taxon>
        <taxon>campanulids</taxon>
        <taxon>Asterales</taxon>
        <taxon>Asteraceae</taxon>
        <taxon>Asteroideae</taxon>
        <taxon>Heliantheae alliance</taxon>
        <taxon>Millerieae</taxon>
        <taxon>Smallanthus</taxon>
    </lineage>
</organism>
<reference evidence="1 2" key="2">
    <citation type="journal article" date="2022" name="Mol. Ecol. Resour.">
        <title>The genomes of chicory, endive, great burdock and yacon provide insights into Asteraceae paleo-polyploidization history and plant inulin production.</title>
        <authorList>
            <person name="Fan W."/>
            <person name="Wang S."/>
            <person name="Wang H."/>
            <person name="Wang A."/>
            <person name="Jiang F."/>
            <person name="Liu H."/>
            <person name="Zhao H."/>
            <person name="Xu D."/>
            <person name="Zhang Y."/>
        </authorList>
    </citation>
    <scope>NUCLEOTIDE SEQUENCE [LARGE SCALE GENOMIC DNA]</scope>
    <source>
        <strain evidence="2">cv. Yunnan</strain>
        <tissue evidence="1">Leaves</tissue>
    </source>
</reference>
<accession>A0ACB9HE43</accession>
<name>A0ACB9HE43_9ASTR</name>
<evidence type="ECO:0000313" key="1">
    <source>
        <dbReference type="EMBL" id="KAI3793578.1"/>
    </source>
</evidence>
<keyword evidence="2" id="KW-1185">Reference proteome</keyword>
<gene>
    <name evidence="1" type="ORF">L1987_36198</name>
</gene>
<sequence>MGKNNNSRAAGKNPTPEADDKSVKVKYISSPVMVEAKNPSQFKEIVQHFTGHTPNETTYSMYSNPTTIAAATTTTASTTTTEAACQFFGYAPTNMNTQQGGIDGYSWEELAKWNRYR</sequence>
<reference evidence="2" key="1">
    <citation type="journal article" date="2022" name="Mol. Ecol. Resour.">
        <title>The genomes of chicory, endive, great burdock and yacon provide insights into Asteraceae palaeo-polyploidization history and plant inulin production.</title>
        <authorList>
            <person name="Fan W."/>
            <person name="Wang S."/>
            <person name="Wang H."/>
            <person name="Wang A."/>
            <person name="Jiang F."/>
            <person name="Liu H."/>
            <person name="Zhao H."/>
            <person name="Xu D."/>
            <person name="Zhang Y."/>
        </authorList>
    </citation>
    <scope>NUCLEOTIDE SEQUENCE [LARGE SCALE GENOMIC DNA]</scope>
    <source>
        <strain evidence="2">cv. Yunnan</strain>
    </source>
</reference>
<dbReference type="Proteomes" id="UP001056120">
    <property type="component" value="Linkage Group LG12"/>
</dbReference>